<protein>
    <recommendedName>
        <fullName evidence="3">HD domain-containing protein</fullName>
    </recommendedName>
</protein>
<gene>
    <name evidence="1" type="ORF">RM572_11535</name>
</gene>
<dbReference type="SUPFAM" id="SSF109604">
    <property type="entry name" value="HD-domain/PDEase-like"/>
    <property type="match status" value="1"/>
</dbReference>
<dbReference type="RefSeq" id="WP_311673194.1">
    <property type="nucleotide sequence ID" value="NZ_JAVREQ010000008.1"/>
</dbReference>
<accession>A0ABU2NR05</accession>
<comment type="caution">
    <text evidence="1">The sequence shown here is derived from an EMBL/GenBank/DDBJ whole genome shotgun (WGS) entry which is preliminary data.</text>
</comment>
<evidence type="ECO:0000313" key="2">
    <source>
        <dbReference type="Proteomes" id="UP001183414"/>
    </source>
</evidence>
<proteinExistence type="predicted"/>
<evidence type="ECO:0008006" key="3">
    <source>
        <dbReference type="Google" id="ProtNLM"/>
    </source>
</evidence>
<organism evidence="1 2">
    <name type="scientific">Streptomyces hazeniae</name>
    <dbReference type="NCBI Taxonomy" id="3075538"/>
    <lineage>
        <taxon>Bacteria</taxon>
        <taxon>Bacillati</taxon>
        <taxon>Actinomycetota</taxon>
        <taxon>Actinomycetes</taxon>
        <taxon>Kitasatosporales</taxon>
        <taxon>Streptomycetaceae</taxon>
        <taxon>Streptomyces</taxon>
    </lineage>
</organism>
<dbReference type="EMBL" id="JAVREQ010000008">
    <property type="protein sequence ID" value="MDT0379400.1"/>
    <property type="molecule type" value="Genomic_DNA"/>
</dbReference>
<reference evidence="2" key="1">
    <citation type="submission" date="2023-07" db="EMBL/GenBank/DDBJ databases">
        <title>30 novel species of actinomycetes from the DSMZ collection.</title>
        <authorList>
            <person name="Nouioui I."/>
        </authorList>
    </citation>
    <scope>NUCLEOTIDE SEQUENCE [LARGE SCALE GENOMIC DNA]</scope>
    <source>
        <strain evidence="2">DSM 42041</strain>
    </source>
</reference>
<dbReference type="Gene3D" id="1.10.3210.10">
    <property type="entry name" value="Hypothetical protein af1432"/>
    <property type="match status" value="1"/>
</dbReference>
<dbReference type="Proteomes" id="UP001183414">
    <property type="component" value="Unassembled WGS sequence"/>
</dbReference>
<keyword evidence="2" id="KW-1185">Reference proteome</keyword>
<name>A0ABU2NR05_9ACTN</name>
<sequence>MSTNPPAECLVELAARKQLPHHQYTDPATVEWIKAHRPDFPEAPQPRLHAASQRLLGRAAIPRAWLAEPRLWHSLHGVRHAIRTAALAAMLAEATGMGEAETAVLVLAASVHDCRRLHDKDDPGHGHRAATWLTENSEGVWDHFHLRTTPQAVEQAATAVRLHETPYTAFTAADRADHSRAEHISDLLKAADALDRYRLPKLSWWPDATHIRVSAFNELRATAFDLVVRSETAHLAGADSADAVLEALELHRVVR</sequence>
<evidence type="ECO:0000313" key="1">
    <source>
        <dbReference type="EMBL" id="MDT0379400.1"/>
    </source>
</evidence>